<feature type="transmembrane region" description="Helical" evidence="1">
    <location>
        <begin position="12"/>
        <end position="31"/>
    </location>
</feature>
<dbReference type="RefSeq" id="WP_273617213.1">
    <property type="nucleotide sequence ID" value="NZ_CP117417.1"/>
</dbReference>
<feature type="transmembrane region" description="Helical" evidence="1">
    <location>
        <begin position="89"/>
        <end position="118"/>
    </location>
</feature>
<keyword evidence="1" id="KW-0812">Transmembrane</keyword>
<protein>
    <recommendedName>
        <fullName evidence="4">Tripartite tricarboxylate transporter TctB family protein</fullName>
    </recommendedName>
</protein>
<keyword evidence="1" id="KW-1133">Transmembrane helix</keyword>
<feature type="transmembrane region" description="Helical" evidence="1">
    <location>
        <begin position="51"/>
        <end position="68"/>
    </location>
</feature>
<evidence type="ECO:0000313" key="3">
    <source>
        <dbReference type="Proteomes" id="UP001218231"/>
    </source>
</evidence>
<dbReference type="Proteomes" id="UP001218231">
    <property type="component" value="Chromosome"/>
</dbReference>
<feature type="transmembrane region" description="Helical" evidence="1">
    <location>
        <begin position="124"/>
        <end position="145"/>
    </location>
</feature>
<organism evidence="2 3">
    <name type="scientific">Novosphingobium humi</name>
    <dbReference type="NCBI Taxonomy" id="2282397"/>
    <lineage>
        <taxon>Bacteria</taxon>
        <taxon>Pseudomonadati</taxon>
        <taxon>Pseudomonadota</taxon>
        <taxon>Alphaproteobacteria</taxon>
        <taxon>Sphingomonadales</taxon>
        <taxon>Sphingomonadaceae</taxon>
        <taxon>Novosphingobium</taxon>
    </lineage>
</organism>
<reference evidence="2 3" key="1">
    <citation type="submission" date="2023-02" db="EMBL/GenBank/DDBJ databases">
        <title>Genome sequence of Novosphingobium humi KACC 19094.</title>
        <authorList>
            <person name="Kim S."/>
            <person name="Heo J."/>
            <person name="Kwon S.-W."/>
        </authorList>
    </citation>
    <scope>NUCLEOTIDE SEQUENCE [LARGE SCALE GENOMIC DNA]</scope>
    <source>
        <strain evidence="2 3">KACC 19094</strain>
    </source>
</reference>
<keyword evidence="3" id="KW-1185">Reference proteome</keyword>
<name>A0ABY7TWS3_9SPHN</name>
<proteinExistence type="predicted"/>
<evidence type="ECO:0000256" key="1">
    <source>
        <dbReference type="SAM" id="Phobius"/>
    </source>
</evidence>
<gene>
    <name evidence="2" type="ORF">PQ457_12860</name>
</gene>
<sequence length="150" mass="15242">MSTAAYIRRETGVSMVINAVLTLAFFLLVFGRGGAVPVWGVGAYVFDFVPQGFMIGLMGSLVPGALAGKARRAGKVAALGVASPWPANLILRSLLLALCGALAGVVLSGAALTLLGLVRLPWGAGLAAKLVWAGLLAAMVTPVSLRKALA</sequence>
<evidence type="ECO:0008006" key="4">
    <source>
        <dbReference type="Google" id="ProtNLM"/>
    </source>
</evidence>
<accession>A0ABY7TWS3</accession>
<dbReference type="EMBL" id="CP117417">
    <property type="protein sequence ID" value="WCT76810.1"/>
    <property type="molecule type" value="Genomic_DNA"/>
</dbReference>
<keyword evidence="1" id="KW-0472">Membrane</keyword>
<evidence type="ECO:0000313" key="2">
    <source>
        <dbReference type="EMBL" id="WCT76810.1"/>
    </source>
</evidence>